<proteinExistence type="predicted"/>
<keyword evidence="2" id="KW-0472">Membrane</keyword>
<keyword evidence="2" id="KW-0812">Transmembrane</keyword>
<dbReference type="RefSeq" id="WP_094483845.1">
    <property type="nucleotide sequence ID" value="NZ_NOZR01000028.1"/>
</dbReference>
<evidence type="ECO:0000256" key="2">
    <source>
        <dbReference type="SAM" id="Phobius"/>
    </source>
</evidence>
<sequence length="212" mass="23051">MTVRKSKTNLKAKTMIQEGAATADTKPPTAQQKPSELSEHESAETTEPATAGKVFESLVGTLLASEEDRRKRVDGRAAAVLATSSTILTIIFGLTVFVSGKDYIFKNFYAIWFLILAIVAFVASALVAIVIQAYGFPYLTLNNETLESLGDHWSDTEDSARQMWVKSQAVTIISLRSSNDKKSDLATFSLGFELAAIALLALSVAFELHTKL</sequence>
<keyword evidence="2" id="KW-1133">Transmembrane helix</keyword>
<feature type="transmembrane region" description="Helical" evidence="2">
    <location>
        <begin position="185"/>
        <end position="206"/>
    </location>
</feature>
<dbReference type="EMBL" id="NOZR01000028">
    <property type="protein sequence ID" value="OYN75491.1"/>
    <property type="molecule type" value="Genomic_DNA"/>
</dbReference>
<dbReference type="AlphaFoldDB" id="A0A255DA41"/>
<evidence type="ECO:0000313" key="3">
    <source>
        <dbReference type="EMBL" id="OYN75491.1"/>
    </source>
</evidence>
<protein>
    <recommendedName>
        <fullName evidence="5">Transmembrane protein</fullName>
    </recommendedName>
</protein>
<gene>
    <name evidence="3" type="ORF">CG716_25080</name>
</gene>
<dbReference type="OrthoDB" id="4638810at2"/>
<feature type="transmembrane region" description="Helical" evidence="2">
    <location>
        <begin position="77"/>
        <end position="97"/>
    </location>
</feature>
<reference evidence="3 4" key="1">
    <citation type="submission" date="2017-07" db="EMBL/GenBank/DDBJ databases">
        <title>The new phylogeny of genus Mycobacterium.</title>
        <authorList>
            <person name="Tortoli E."/>
            <person name="Trovato A."/>
            <person name="Cirillo D.M."/>
        </authorList>
    </citation>
    <scope>NUCLEOTIDE SEQUENCE [LARGE SCALE GENOMIC DNA]</scope>
    <source>
        <strain evidence="3 4">ATCC 33027</strain>
    </source>
</reference>
<keyword evidence="4" id="KW-1185">Reference proteome</keyword>
<name>A0A255DA41_9MYCO</name>
<comment type="caution">
    <text evidence="3">The sequence shown here is derived from an EMBL/GenBank/DDBJ whole genome shotgun (WGS) entry which is preliminary data.</text>
</comment>
<evidence type="ECO:0008006" key="5">
    <source>
        <dbReference type="Google" id="ProtNLM"/>
    </source>
</evidence>
<dbReference type="Proteomes" id="UP000216063">
    <property type="component" value="Unassembled WGS sequence"/>
</dbReference>
<feature type="transmembrane region" description="Helical" evidence="2">
    <location>
        <begin position="109"/>
        <end position="131"/>
    </location>
</feature>
<evidence type="ECO:0000256" key="1">
    <source>
        <dbReference type="SAM" id="MobiDB-lite"/>
    </source>
</evidence>
<feature type="region of interest" description="Disordered" evidence="1">
    <location>
        <begin position="1"/>
        <end position="48"/>
    </location>
</feature>
<accession>A0A255DA41</accession>
<evidence type="ECO:0000313" key="4">
    <source>
        <dbReference type="Proteomes" id="UP000216063"/>
    </source>
</evidence>
<organism evidence="3 4">
    <name type="scientific">Mycolicibacterium sphagni</name>
    <dbReference type="NCBI Taxonomy" id="1786"/>
    <lineage>
        <taxon>Bacteria</taxon>
        <taxon>Bacillati</taxon>
        <taxon>Actinomycetota</taxon>
        <taxon>Actinomycetes</taxon>
        <taxon>Mycobacteriales</taxon>
        <taxon>Mycobacteriaceae</taxon>
        <taxon>Mycolicibacterium</taxon>
    </lineage>
</organism>
<feature type="compositionally biased region" description="Basic residues" evidence="1">
    <location>
        <begin position="1"/>
        <end position="10"/>
    </location>
</feature>